<reference evidence="2" key="2">
    <citation type="submission" date="2023-04" db="EMBL/GenBank/DDBJ databases">
        <authorList>
            <person name="Bu L."/>
            <person name="Lu L."/>
            <person name="Laidemitt M.R."/>
            <person name="Zhang S.M."/>
            <person name="Mutuku M."/>
            <person name="Mkoji G."/>
            <person name="Steinauer M."/>
            <person name="Loker E.S."/>
        </authorList>
    </citation>
    <scope>NUCLEOTIDE SEQUENCE</scope>
    <source>
        <strain evidence="2">KasaAsao</strain>
        <tissue evidence="2">Whole Snail</tissue>
    </source>
</reference>
<comment type="caution">
    <text evidence="2">The sequence shown here is derived from an EMBL/GenBank/DDBJ whole genome shotgun (WGS) entry which is preliminary data.</text>
</comment>
<dbReference type="EMBL" id="JASAOG010000025">
    <property type="protein sequence ID" value="KAK0062431.1"/>
    <property type="molecule type" value="Genomic_DNA"/>
</dbReference>
<dbReference type="AlphaFoldDB" id="A0AAD8BXF4"/>
<evidence type="ECO:0000256" key="1">
    <source>
        <dbReference type="SAM" id="SignalP"/>
    </source>
</evidence>
<organism evidence="2 3">
    <name type="scientific">Biomphalaria pfeifferi</name>
    <name type="common">Bloodfluke planorb</name>
    <name type="synonym">Freshwater snail</name>
    <dbReference type="NCBI Taxonomy" id="112525"/>
    <lineage>
        <taxon>Eukaryota</taxon>
        <taxon>Metazoa</taxon>
        <taxon>Spiralia</taxon>
        <taxon>Lophotrochozoa</taxon>
        <taxon>Mollusca</taxon>
        <taxon>Gastropoda</taxon>
        <taxon>Heterobranchia</taxon>
        <taxon>Euthyneura</taxon>
        <taxon>Panpulmonata</taxon>
        <taxon>Hygrophila</taxon>
        <taxon>Lymnaeoidea</taxon>
        <taxon>Planorbidae</taxon>
        <taxon>Biomphalaria</taxon>
    </lineage>
</organism>
<reference evidence="2" key="1">
    <citation type="journal article" date="2023" name="PLoS Negl. Trop. Dis.">
        <title>A genome sequence for Biomphalaria pfeifferi, the major vector snail for the human-infecting parasite Schistosoma mansoni.</title>
        <authorList>
            <person name="Bu L."/>
            <person name="Lu L."/>
            <person name="Laidemitt M.R."/>
            <person name="Zhang S.M."/>
            <person name="Mutuku M."/>
            <person name="Mkoji G."/>
            <person name="Steinauer M."/>
            <person name="Loker E.S."/>
        </authorList>
    </citation>
    <scope>NUCLEOTIDE SEQUENCE</scope>
    <source>
        <strain evidence="2">KasaAsao</strain>
    </source>
</reference>
<keyword evidence="3" id="KW-1185">Reference proteome</keyword>
<accession>A0AAD8BXF4</accession>
<proteinExistence type="predicted"/>
<evidence type="ECO:0000313" key="3">
    <source>
        <dbReference type="Proteomes" id="UP001233172"/>
    </source>
</evidence>
<evidence type="ECO:0000313" key="2">
    <source>
        <dbReference type="EMBL" id="KAK0062431.1"/>
    </source>
</evidence>
<dbReference type="Proteomes" id="UP001233172">
    <property type="component" value="Unassembled WGS sequence"/>
</dbReference>
<keyword evidence="1" id="KW-0732">Signal</keyword>
<name>A0AAD8BXF4_BIOPF</name>
<gene>
    <name evidence="2" type="ORF">Bpfe_008102</name>
</gene>
<feature type="signal peptide" evidence="1">
    <location>
        <begin position="1"/>
        <end position="17"/>
    </location>
</feature>
<sequence length="71" mass="8293">MFIYLFFFIWLMVRVERNLEKRVCVLEHFRLIEVADNKNSTCIAMAQYLDERVIGLPGGELAGTDLLEEPD</sequence>
<protein>
    <submittedName>
        <fullName evidence="2">Uncharacterized protein</fullName>
    </submittedName>
</protein>
<feature type="chain" id="PRO_5042224190" evidence="1">
    <location>
        <begin position="18"/>
        <end position="71"/>
    </location>
</feature>